<dbReference type="EMBL" id="CAJNBK010000006">
    <property type="protein sequence ID" value="CAE6747124.1"/>
    <property type="molecule type" value="Genomic_DNA"/>
</dbReference>
<dbReference type="Proteomes" id="UP000672526">
    <property type="component" value="Unassembled WGS sequence"/>
</dbReference>
<keyword evidence="1" id="KW-0812">Transmembrane</keyword>
<comment type="caution">
    <text evidence="2">The sequence shown here is derived from an EMBL/GenBank/DDBJ whole genome shotgun (WGS) entry which is preliminary data.</text>
</comment>
<accession>A0ABM8RDV6</accession>
<gene>
    <name evidence="2" type="ORF">R69888_02792</name>
</gene>
<evidence type="ECO:0000256" key="1">
    <source>
        <dbReference type="SAM" id="Phobius"/>
    </source>
</evidence>
<dbReference type="RefSeq" id="WP_236066837.1">
    <property type="nucleotide sequence ID" value="NZ_CAJNBK010000006.1"/>
</dbReference>
<proteinExistence type="predicted"/>
<name>A0ABM8RDV6_9BURK</name>
<sequence>MKQPGLMKTPVVRLSRQRGQAYAEYITITALVFIAAIGLFWENPALPFFPSIAATFRSLFGAYSFALSLP</sequence>
<reference evidence="2 3" key="1">
    <citation type="submission" date="2021-02" db="EMBL/GenBank/DDBJ databases">
        <authorList>
            <person name="Vanwijnsberghe S."/>
        </authorList>
    </citation>
    <scope>NUCLEOTIDE SEQUENCE [LARGE SCALE GENOMIC DNA]</scope>
    <source>
        <strain evidence="2 3">LMG 31837</strain>
    </source>
</reference>
<keyword evidence="3" id="KW-1185">Reference proteome</keyword>
<feature type="transmembrane region" description="Helical" evidence="1">
    <location>
        <begin position="47"/>
        <end position="69"/>
    </location>
</feature>
<evidence type="ECO:0000313" key="2">
    <source>
        <dbReference type="EMBL" id="CAE6747124.1"/>
    </source>
</evidence>
<keyword evidence="1" id="KW-1133">Transmembrane helix</keyword>
<organism evidence="2 3">
    <name type="scientific">Paraburkholderia haematera</name>
    <dbReference type="NCBI Taxonomy" id="2793077"/>
    <lineage>
        <taxon>Bacteria</taxon>
        <taxon>Pseudomonadati</taxon>
        <taxon>Pseudomonadota</taxon>
        <taxon>Betaproteobacteria</taxon>
        <taxon>Burkholderiales</taxon>
        <taxon>Burkholderiaceae</taxon>
        <taxon>Paraburkholderia</taxon>
    </lineage>
</organism>
<keyword evidence="1" id="KW-0472">Membrane</keyword>
<protein>
    <submittedName>
        <fullName evidence="2">Uncharacterized protein</fullName>
    </submittedName>
</protein>
<feature type="transmembrane region" description="Helical" evidence="1">
    <location>
        <begin position="21"/>
        <end position="41"/>
    </location>
</feature>
<evidence type="ECO:0000313" key="3">
    <source>
        <dbReference type="Proteomes" id="UP000672526"/>
    </source>
</evidence>